<dbReference type="InterPro" id="IPR001845">
    <property type="entry name" value="HTH_ArsR_DNA-bd_dom"/>
</dbReference>
<dbReference type="SMART" id="SM00418">
    <property type="entry name" value="HTH_ARSR"/>
    <property type="match status" value="1"/>
</dbReference>
<dbReference type="PROSITE" id="PS50987">
    <property type="entry name" value="HTH_ARSR_2"/>
    <property type="match status" value="1"/>
</dbReference>
<reference evidence="3" key="1">
    <citation type="submission" date="2017-03" db="EMBL/GenBank/DDBJ databases">
        <title>Novel pathways for hydrocarbon cycling and metabolic interdependencies in hydrothermal sediment communities.</title>
        <authorList>
            <person name="Dombrowski N."/>
            <person name="Seitz K."/>
            <person name="Teske A."/>
            <person name="Baker B."/>
        </authorList>
    </citation>
    <scope>NUCLEOTIDE SEQUENCE [LARGE SCALE GENOMIC DNA]</scope>
</reference>
<dbReference type="Proteomes" id="UP000192520">
    <property type="component" value="Unassembled WGS sequence"/>
</dbReference>
<gene>
    <name evidence="2" type="ORF">B5M47_00670</name>
</gene>
<dbReference type="InterPro" id="IPR011991">
    <property type="entry name" value="ArsR-like_HTH"/>
</dbReference>
<evidence type="ECO:0000313" key="2">
    <source>
        <dbReference type="EMBL" id="OQX51500.1"/>
    </source>
</evidence>
<dbReference type="STRING" id="1968527.B5M47_00670"/>
<feature type="domain" description="HTH arsR-type" evidence="1">
    <location>
        <begin position="1"/>
        <end position="96"/>
    </location>
</feature>
<dbReference type="InterPro" id="IPR036388">
    <property type="entry name" value="WH-like_DNA-bd_sf"/>
</dbReference>
<evidence type="ECO:0000259" key="1">
    <source>
        <dbReference type="PROSITE" id="PS50987"/>
    </source>
</evidence>
<organism evidence="2 3">
    <name type="scientific">candidate division CPR3 bacterium 4484_211</name>
    <dbReference type="NCBI Taxonomy" id="1968527"/>
    <lineage>
        <taxon>Bacteria</taxon>
        <taxon>Bacteria division CPR3</taxon>
    </lineage>
</organism>
<dbReference type="GO" id="GO:0003700">
    <property type="term" value="F:DNA-binding transcription factor activity"/>
    <property type="evidence" value="ECO:0007669"/>
    <property type="project" value="InterPro"/>
</dbReference>
<evidence type="ECO:0000313" key="3">
    <source>
        <dbReference type="Proteomes" id="UP000192520"/>
    </source>
</evidence>
<dbReference type="AlphaFoldDB" id="A0A1W9NZT0"/>
<dbReference type="CDD" id="cd00090">
    <property type="entry name" value="HTH_ARSR"/>
    <property type="match status" value="1"/>
</dbReference>
<dbReference type="InterPro" id="IPR036390">
    <property type="entry name" value="WH_DNA-bd_sf"/>
</dbReference>
<proteinExistence type="predicted"/>
<comment type="caution">
    <text evidence="2">The sequence shown here is derived from an EMBL/GenBank/DDBJ whole genome shotgun (WGS) entry which is preliminary data.</text>
</comment>
<accession>A0A1W9NZT0</accession>
<sequence length="200" mass="23467">MHKDMERKLLALFTSRVRIKILGLLLLSDKELYVRQICRIIGEEINAVRRELGRLVAVGLLKSKQRGNRLFYKARKEFVFYPEIIRLVAKTTRLGKRIIERREELGSIKYAMMALPFVEGRVASERQVDLLIVGRVKLRLLEELIQTAEKEDGRQINYSVMTVEEFNFRKKRRDSFVLKILSQPQIMLIGDEQSFNLMSP</sequence>
<name>A0A1W9NZT0_UNCC3</name>
<dbReference type="EMBL" id="MZGJ01000003">
    <property type="protein sequence ID" value="OQX51500.1"/>
    <property type="molecule type" value="Genomic_DNA"/>
</dbReference>
<dbReference type="Gene3D" id="1.10.10.10">
    <property type="entry name" value="Winged helix-like DNA-binding domain superfamily/Winged helix DNA-binding domain"/>
    <property type="match status" value="1"/>
</dbReference>
<protein>
    <recommendedName>
        <fullName evidence="1">HTH arsR-type domain-containing protein</fullName>
    </recommendedName>
</protein>
<dbReference type="SUPFAM" id="SSF46785">
    <property type="entry name" value="Winged helix' DNA-binding domain"/>
    <property type="match status" value="1"/>
</dbReference>